<dbReference type="GO" id="GO:0005524">
    <property type="term" value="F:ATP binding"/>
    <property type="evidence" value="ECO:0007669"/>
    <property type="project" value="InterPro"/>
</dbReference>
<keyword evidence="1" id="KW-0175">Coiled coil</keyword>
<proteinExistence type="predicted"/>
<evidence type="ECO:0000256" key="2">
    <source>
        <dbReference type="SAM" id="MobiDB-lite"/>
    </source>
</evidence>
<dbReference type="WBParaSite" id="L893_g19129.t1">
    <property type="protein sequence ID" value="L893_g19129.t1"/>
    <property type="gene ID" value="L893_g19129"/>
</dbReference>
<keyword evidence="4" id="KW-1185">Reference proteome</keyword>
<dbReference type="InterPro" id="IPR000719">
    <property type="entry name" value="Prot_kinase_dom"/>
</dbReference>
<evidence type="ECO:0000259" key="3">
    <source>
        <dbReference type="PROSITE" id="PS50011"/>
    </source>
</evidence>
<evidence type="ECO:0000313" key="4">
    <source>
        <dbReference type="Proteomes" id="UP000095287"/>
    </source>
</evidence>
<dbReference type="PROSITE" id="PS50011">
    <property type="entry name" value="PROTEIN_KINASE_DOM"/>
    <property type="match status" value="1"/>
</dbReference>
<accession>A0A1I7YS17</accession>
<dbReference type="Gene3D" id="1.10.510.10">
    <property type="entry name" value="Transferase(Phosphotransferase) domain 1"/>
    <property type="match status" value="1"/>
</dbReference>
<dbReference type="SUPFAM" id="SSF56112">
    <property type="entry name" value="Protein kinase-like (PK-like)"/>
    <property type="match status" value="1"/>
</dbReference>
<dbReference type="Proteomes" id="UP000095287">
    <property type="component" value="Unplaced"/>
</dbReference>
<organism evidence="4 5">
    <name type="scientific">Steinernema glaseri</name>
    <dbReference type="NCBI Taxonomy" id="37863"/>
    <lineage>
        <taxon>Eukaryota</taxon>
        <taxon>Metazoa</taxon>
        <taxon>Ecdysozoa</taxon>
        <taxon>Nematoda</taxon>
        <taxon>Chromadorea</taxon>
        <taxon>Rhabditida</taxon>
        <taxon>Tylenchina</taxon>
        <taxon>Panagrolaimomorpha</taxon>
        <taxon>Strongyloidoidea</taxon>
        <taxon>Steinernematidae</taxon>
        <taxon>Steinernema</taxon>
    </lineage>
</organism>
<dbReference type="InterPro" id="IPR050235">
    <property type="entry name" value="CK1_Ser-Thr_kinase"/>
</dbReference>
<reference evidence="5" key="1">
    <citation type="submission" date="2016-11" db="UniProtKB">
        <authorList>
            <consortium name="WormBaseParasite"/>
        </authorList>
    </citation>
    <scope>IDENTIFICATION</scope>
</reference>
<protein>
    <submittedName>
        <fullName evidence="5">Protein kinase domain-containing protein</fullName>
    </submittedName>
</protein>
<dbReference type="InterPro" id="IPR011009">
    <property type="entry name" value="Kinase-like_dom_sf"/>
</dbReference>
<dbReference type="SMART" id="SM00220">
    <property type="entry name" value="S_TKc"/>
    <property type="match status" value="1"/>
</dbReference>
<feature type="compositionally biased region" description="Basic and acidic residues" evidence="2">
    <location>
        <begin position="104"/>
        <end position="121"/>
    </location>
</feature>
<dbReference type="Pfam" id="PF00069">
    <property type="entry name" value="Pkinase"/>
    <property type="match status" value="1"/>
</dbReference>
<feature type="coiled-coil region" evidence="1">
    <location>
        <begin position="473"/>
        <end position="507"/>
    </location>
</feature>
<evidence type="ECO:0000313" key="5">
    <source>
        <dbReference type="WBParaSite" id="L893_g19129.t1"/>
    </source>
</evidence>
<feature type="domain" description="Protein kinase" evidence="3">
    <location>
        <begin position="202"/>
        <end position="501"/>
    </location>
</feature>
<name>A0A1I7YS17_9BILA</name>
<dbReference type="PANTHER" id="PTHR11909">
    <property type="entry name" value="CASEIN KINASE-RELATED"/>
    <property type="match status" value="1"/>
</dbReference>
<dbReference type="GO" id="GO:0004672">
    <property type="term" value="F:protein kinase activity"/>
    <property type="evidence" value="ECO:0007669"/>
    <property type="project" value="InterPro"/>
</dbReference>
<dbReference type="AlphaFoldDB" id="A0A1I7YS17"/>
<sequence length="524" mass="58712">MKKVPSCSQLNLAIDREPQTRICNHRRIGSSTCTVLLEPMGDQSEVTAVSSDFSTKTKPGSQNRLSAVKTAISSLLSTNKNRSKQGNKENPGRGAPAQNCSKFEQNRKTKHAKDEARREAVDQLSCTSVQQRRRTATLPGKNGNGWAKLKKDHPPSSSHATGDYNLSGDALIVPEPIDRSNDGKRHALADHLRSIAPFNKRWSVTRTISEGTYGVVFAVQDVETGVNGVIKVAKSHGNDAGNQTAEWEAFILEKMYRCNQKASVVRLLDKGMLADQNGEGMEFMVLEKAEIPVMEYLNQVAGTERKYRVAIIMLEMLKGIHDMHSEGLLHRDLKPDNMGILSKEQPVVLLFDLGMARMYTDFFGEVRIPRTSCPFRGTPEWASGYAQKGREQTRFDDLIGWLYVACELFDENSDPMQPLPWTFRNTPKVLHYLKSVNCPARILLRNCPKQFYGINTYLMTSNRYGTPDYRFLADKCKEAIDELYGKVKALRKEQAKMHAAAKKASKESSTVTRTCITDNTLQAL</sequence>
<feature type="region of interest" description="Disordered" evidence="2">
    <location>
        <begin position="75"/>
        <end position="167"/>
    </location>
</feature>
<evidence type="ECO:0000256" key="1">
    <source>
        <dbReference type="SAM" id="Coils"/>
    </source>
</evidence>